<dbReference type="GO" id="GO:0003810">
    <property type="term" value="F:protein-glutamine gamma-glutamyltransferase activity"/>
    <property type="evidence" value="ECO:0007669"/>
    <property type="project" value="InterPro"/>
</dbReference>
<dbReference type="Gene3D" id="3.90.1360.10">
    <property type="entry name" value="Protein-glutamine gamma-glutamyltransferase"/>
    <property type="match status" value="2"/>
</dbReference>
<evidence type="ECO:0000313" key="3">
    <source>
        <dbReference type="Proteomes" id="UP000638263"/>
    </source>
</evidence>
<accession>A0A917VK92</accession>
<dbReference type="SUPFAM" id="SSF54001">
    <property type="entry name" value="Cysteine proteinases"/>
    <property type="match status" value="1"/>
</dbReference>
<reference evidence="2" key="2">
    <citation type="submission" date="2020-09" db="EMBL/GenBank/DDBJ databases">
        <authorList>
            <person name="Sun Q."/>
            <person name="Zhou Y."/>
        </authorList>
    </citation>
    <scope>NUCLEOTIDE SEQUENCE</scope>
    <source>
        <strain evidence="2">CGMCC 4.3508</strain>
    </source>
</reference>
<proteinExistence type="predicted"/>
<dbReference type="Pfam" id="PF09017">
    <property type="entry name" value="Transglut_prok"/>
    <property type="match status" value="1"/>
</dbReference>
<dbReference type="AlphaFoldDB" id="A0A917VK92"/>
<gene>
    <name evidence="2" type="ORF">GCM10011588_04930</name>
</gene>
<sequence>MPGDLPDEWLRRMRDGMVELLSLRTAPQLFDTLGDLAGGVRAARGSSGSAEEYGRRLVEQSLRRADGAGREPSGSNGMSASPFGSRRTADSSGPPEAQRRYPVDDYIVMWERRHGREMTADERKVLGQGCIGVTKIRLGLMKLDAGPPTNLAFADPDSHRAIQSVENILAPGEIANARVNGWRKRLGRAESLVAEHGTDWPYKSREGAVITGPEYIGNIKKNLDIARAQAREIWSNIAKGDLGDVRESRREARIESNQRAFGRVSNYVQRFEAILATGPADVGDFMRLVKADPELSRLRDIDQHLPSGNPTEWKTEIFSKQFWSGQEIVRDRKGNPVVKAGVTGVRATQTPDPTLFEPNPATGQVDMSGDYNCGKPGYGNFDYALYDEPTGSWWNANHGDWRIYPEFGNPSTAPMEVHQNTPEKFFAGRPDFDSAVICIAFTKVVQ</sequence>
<dbReference type="Proteomes" id="UP000638263">
    <property type="component" value="Unassembled WGS sequence"/>
</dbReference>
<feature type="region of interest" description="Disordered" evidence="1">
    <location>
        <begin position="64"/>
        <end position="100"/>
    </location>
</feature>
<dbReference type="EMBL" id="BMMH01000001">
    <property type="protein sequence ID" value="GGK93367.1"/>
    <property type="molecule type" value="Genomic_DNA"/>
</dbReference>
<organism evidence="2 3">
    <name type="scientific">Nocardia jinanensis</name>
    <dbReference type="NCBI Taxonomy" id="382504"/>
    <lineage>
        <taxon>Bacteria</taxon>
        <taxon>Bacillati</taxon>
        <taxon>Actinomycetota</taxon>
        <taxon>Actinomycetes</taxon>
        <taxon>Mycobacteriales</taxon>
        <taxon>Nocardiaceae</taxon>
        <taxon>Nocardia</taxon>
    </lineage>
</organism>
<reference evidence="2" key="1">
    <citation type="journal article" date="2014" name="Int. J. Syst. Evol. Microbiol.">
        <title>Complete genome sequence of Corynebacterium casei LMG S-19264T (=DSM 44701T), isolated from a smear-ripened cheese.</title>
        <authorList>
            <consortium name="US DOE Joint Genome Institute (JGI-PGF)"/>
            <person name="Walter F."/>
            <person name="Albersmeier A."/>
            <person name="Kalinowski J."/>
            <person name="Ruckert C."/>
        </authorList>
    </citation>
    <scope>NUCLEOTIDE SEQUENCE</scope>
    <source>
        <strain evidence="2">CGMCC 4.3508</strain>
    </source>
</reference>
<name>A0A917VK92_9NOCA</name>
<dbReference type="InterPro" id="IPR037084">
    <property type="entry name" value="Transglut_prok_sf"/>
</dbReference>
<comment type="caution">
    <text evidence="2">The sequence shown here is derived from an EMBL/GenBank/DDBJ whole genome shotgun (WGS) entry which is preliminary data.</text>
</comment>
<evidence type="ECO:0000256" key="1">
    <source>
        <dbReference type="SAM" id="MobiDB-lite"/>
    </source>
</evidence>
<keyword evidence="3" id="KW-1185">Reference proteome</keyword>
<evidence type="ECO:0000313" key="2">
    <source>
        <dbReference type="EMBL" id="GGK93367.1"/>
    </source>
</evidence>
<protein>
    <submittedName>
        <fullName evidence="2">Uncharacterized protein</fullName>
    </submittedName>
</protein>
<dbReference type="InterPro" id="IPR015107">
    <property type="entry name" value="Transglut_prok"/>
</dbReference>
<dbReference type="InterPro" id="IPR038765">
    <property type="entry name" value="Papain-like_cys_pep_sf"/>
</dbReference>